<dbReference type="Pfam" id="PF04306">
    <property type="entry name" value="DUF456"/>
    <property type="match status" value="1"/>
</dbReference>
<organism evidence="2 3">
    <name type="scientific">Cellulomonas xylanilytica</name>
    <dbReference type="NCBI Taxonomy" id="233583"/>
    <lineage>
        <taxon>Bacteria</taxon>
        <taxon>Bacillati</taxon>
        <taxon>Actinomycetota</taxon>
        <taxon>Actinomycetes</taxon>
        <taxon>Micrococcales</taxon>
        <taxon>Cellulomonadaceae</taxon>
        <taxon>Cellulomonas</taxon>
    </lineage>
</organism>
<keyword evidence="1" id="KW-0472">Membrane</keyword>
<keyword evidence="1" id="KW-0812">Transmembrane</keyword>
<feature type="transmembrane region" description="Helical" evidence="1">
    <location>
        <begin position="46"/>
        <end position="68"/>
    </location>
</feature>
<reference evidence="2 3" key="1">
    <citation type="submission" date="2019-07" db="EMBL/GenBank/DDBJ databases">
        <title>Whole genome shotgun sequence of Cellulomonas xylanilytica NBRC 101102.</title>
        <authorList>
            <person name="Hosoyama A."/>
            <person name="Uohara A."/>
            <person name="Ohji S."/>
            <person name="Ichikawa N."/>
        </authorList>
    </citation>
    <scope>NUCLEOTIDE SEQUENCE [LARGE SCALE GENOMIC DNA]</scope>
    <source>
        <strain evidence="2 3">NBRC 101102</strain>
    </source>
</reference>
<feature type="transmembrane region" description="Helical" evidence="1">
    <location>
        <begin position="132"/>
        <end position="159"/>
    </location>
</feature>
<evidence type="ECO:0000313" key="3">
    <source>
        <dbReference type="Proteomes" id="UP000321118"/>
    </source>
</evidence>
<evidence type="ECO:0008006" key="4">
    <source>
        <dbReference type="Google" id="ProtNLM"/>
    </source>
</evidence>
<dbReference type="Proteomes" id="UP000321118">
    <property type="component" value="Unassembled WGS sequence"/>
</dbReference>
<evidence type="ECO:0000256" key="1">
    <source>
        <dbReference type="SAM" id="Phobius"/>
    </source>
</evidence>
<accession>A0A510V5W8</accession>
<evidence type="ECO:0000313" key="2">
    <source>
        <dbReference type="EMBL" id="GEK22257.1"/>
    </source>
</evidence>
<comment type="caution">
    <text evidence="2">The sequence shown here is derived from an EMBL/GenBank/DDBJ whole genome shotgun (WGS) entry which is preliminary data.</text>
</comment>
<dbReference type="AlphaFoldDB" id="A0A510V5W8"/>
<keyword evidence="1" id="KW-1133">Transmembrane helix</keyword>
<keyword evidence="3" id="KW-1185">Reference proteome</keyword>
<dbReference type="EMBL" id="BJUB01000008">
    <property type="protein sequence ID" value="GEK22257.1"/>
    <property type="molecule type" value="Genomic_DNA"/>
</dbReference>
<dbReference type="InterPro" id="IPR007403">
    <property type="entry name" value="DUF456"/>
</dbReference>
<proteinExistence type="predicted"/>
<gene>
    <name evidence="2" type="ORF">CXY01_27770</name>
</gene>
<dbReference type="RefSeq" id="WP_146928010.1">
    <property type="nucleotide sequence ID" value="NZ_BJUB01000008.1"/>
</dbReference>
<feature type="transmembrane region" description="Helical" evidence="1">
    <location>
        <begin position="88"/>
        <end position="112"/>
    </location>
</feature>
<sequence length="160" mass="16194">MNSVGDLLVGLVVLVGLFGVIVQVLPGGLLVAGAIVVWGVVTGGAAGWTVVAITVVVTVLAGIGKYLLAGRHLKRAGVPSSTLIWGGIAGVVGFFAIPVVGLFVGFVLGIYLAEWLRSREARPAWRATVAALQATGLTILVELAAALVSTGAWLTALALT</sequence>
<name>A0A510V5W8_9CELL</name>
<dbReference type="OrthoDB" id="3577600at2"/>
<feature type="transmembrane region" description="Helical" evidence="1">
    <location>
        <begin position="7"/>
        <end position="40"/>
    </location>
</feature>
<protein>
    <recommendedName>
        <fullName evidence="4">DUF456 domain-containing protein</fullName>
    </recommendedName>
</protein>